<organism evidence="2 3">
    <name type="scientific">Pleuronectes platessa</name>
    <name type="common">European plaice</name>
    <dbReference type="NCBI Taxonomy" id="8262"/>
    <lineage>
        <taxon>Eukaryota</taxon>
        <taxon>Metazoa</taxon>
        <taxon>Chordata</taxon>
        <taxon>Craniata</taxon>
        <taxon>Vertebrata</taxon>
        <taxon>Euteleostomi</taxon>
        <taxon>Actinopterygii</taxon>
        <taxon>Neopterygii</taxon>
        <taxon>Teleostei</taxon>
        <taxon>Neoteleostei</taxon>
        <taxon>Acanthomorphata</taxon>
        <taxon>Carangaria</taxon>
        <taxon>Pleuronectiformes</taxon>
        <taxon>Pleuronectoidei</taxon>
        <taxon>Pleuronectidae</taxon>
        <taxon>Pleuronectes</taxon>
    </lineage>
</organism>
<evidence type="ECO:0000313" key="3">
    <source>
        <dbReference type="Proteomes" id="UP001153269"/>
    </source>
</evidence>
<keyword evidence="3" id="KW-1185">Reference proteome</keyword>
<feature type="compositionally biased region" description="Polar residues" evidence="1">
    <location>
        <begin position="65"/>
        <end position="74"/>
    </location>
</feature>
<evidence type="ECO:0000256" key="1">
    <source>
        <dbReference type="SAM" id="MobiDB-lite"/>
    </source>
</evidence>
<gene>
    <name evidence="2" type="ORF">PLEPLA_LOCUS21196</name>
</gene>
<evidence type="ECO:0000313" key="2">
    <source>
        <dbReference type="EMBL" id="CAB1433108.1"/>
    </source>
</evidence>
<dbReference type="AlphaFoldDB" id="A0A9N7UN37"/>
<sequence>MATQRHIEILSSFVRMYKDGQCTAISMSLEVFDWVQSARPTGSSKRMGPGRETDSLSIAERSRSESAPISSPEDQLNHRRSYRTECCESAAKEKVRTIRHDHLPLERSDVTLSPRTRQWESGLARARIAQTDSFCVWHNSRNDRIPQALSGESPVATDAPAPAGQSVNNTVDSRMKSGAGDHCCPKLWR</sequence>
<feature type="compositionally biased region" description="Basic and acidic residues" evidence="1">
    <location>
        <begin position="49"/>
        <end position="64"/>
    </location>
</feature>
<dbReference type="EMBL" id="CADEAL010001521">
    <property type="protein sequence ID" value="CAB1433108.1"/>
    <property type="molecule type" value="Genomic_DNA"/>
</dbReference>
<reference evidence="2" key="1">
    <citation type="submission" date="2020-03" db="EMBL/GenBank/DDBJ databases">
        <authorList>
            <person name="Weist P."/>
        </authorList>
    </citation>
    <scope>NUCLEOTIDE SEQUENCE</scope>
</reference>
<feature type="region of interest" description="Disordered" evidence="1">
    <location>
        <begin position="147"/>
        <end position="189"/>
    </location>
</feature>
<proteinExistence type="predicted"/>
<name>A0A9N7UN37_PLEPL</name>
<accession>A0A9N7UN37</accession>
<dbReference type="Proteomes" id="UP001153269">
    <property type="component" value="Unassembled WGS sequence"/>
</dbReference>
<protein>
    <submittedName>
        <fullName evidence="2">Uncharacterized protein</fullName>
    </submittedName>
</protein>
<comment type="caution">
    <text evidence="2">The sequence shown here is derived from an EMBL/GenBank/DDBJ whole genome shotgun (WGS) entry which is preliminary data.</text>
</comment>
<feature type="region of interest" description="Disordered" evidence="1">
    <location>
        <begin position="39"/>
        <end position="81"/>
    </location>
</feature>